<evidence type="ECO:0000259" key="10">
    <source>
        <dbReference type="PROSITE" id="PS50887"/>
    </source>
</evidence>
<dbReference type="PROSITE" id="PS50839">
    <property type="entry name" value="CHASE"/>
    <property type="match status" value="1"/>
</dbReference>
<evidence type="ECO:0000256" key="2">
    <source>
        <dbReference type="ARBA" id="ARBA00012528"/>
    </source>
</evidence>
<feature type="domain" description="HAMP" evidence="9">
    <location>
        <begin position="656"/>
        <end position="709"/>
    </location>
</feature>
<reference evidence="12" key="1">
    <citation type="journal article" date="2019" name="Int. J. Syst. Evol. Microbiol.">
        <title>The Global Catalogue of Microorganisms (GCM) 10K type strain sequencing project: providing services to taxonomists for standard genome sequencing and annotation.</title>
        <authorList>
            <consortium name="The Broad Institute Genomics Platform"/>
            <consortium name="The Broad Institute Genome Sequencing Center for Infectious Disease"/>
            <person name="Wu L."/>
            <person name="Ma J."/>
        </authorList>
    </citation>
    <scope>NUCLEOTIDE SEQUENCE [LARGE SCALE GENOMIC DNA]</scope>
    <source>
        <strain evidence="12">JCM 15515</strain>
    </source>
</reference>
<dbReference type="Proteomes" id="UP001500573">
    <property type="component" value="Unassembled WGS sequence"/>
</dbReference>
<dbReference type="SMART" id="SM00267">
    <property type="entry name" value="GGDEF"/>
    <property type="match status" value="1"/>
</dbReference>
<dbReference type="Gene3D" id="3.30.450.350">
    <property type="entry name" value="CHASE domain"/>
    <property type="match status" value="1"/>
</dbReference>
<feature type="transmembrane region" description="Helical" evidence="7">
    <location>
        <begin position="636"/>
        <end position="658"/>
    </location>
</feature>
<dbReference type="Gene3D" id="6.10.340.10">
    <property type="match status" value="1"/>
</dbReference>
<dbReference type="Gene3D" id="3.30.70.270">
    <property type="match status" value="1"/>
</dbReference>
<dbReference type="NCBIfam" id="TIGR00254">
    <property type="entry name" value="GGDEF"/>
    <property type="match status" value="1"/>
</dbReference>
<dbReference type="InterPro" id="IPR000160">
    <property type="entry name" value="GGDEF_dom"/>
</dbReference>
<protein>
    <recommendedName>
        <fullName evidence="2">diguanylate cyclase</fullName>
        <ecNumber evidence="2">2.7.7.65</ecNumber>
    </recommendedName>
</protein>
<keyword evidence="12" id="KW-1185">Reference proteome</keyword>
<keyword evidence="5 7" id="KW-0472">Membrane</keyword>
<dbReference type="InterPro" id="IPR029787">
    <property type="entry name" value="Nucleotide_cyclase"/>
</dbReference>
<comment type="catalytic activity">
    <reaction evidence="6">
        <text>2 GTP = 3',3'-c-di-GMP + 2 diphosphate</text>
        <dbReference type="Rhea" id="RHEA:24898"/>
        <dbReference type="ChEBI" id="CHEBI:33019"/>
        <dbReference type="ChEBI" id="CHEBI:37565"/>
        <dbReference type="ChEBI" id="CHEBI:58805"/>
        <dbReference type="EC" id="2.7.7.65"/>
    </reaction>
</comment>
<comment type="caution">
    <text evidence="11">The sequence shown here is derived from an EMBL/GenBank/DDBJ whole genome shotgun (WGS) entry which is preliminary data.</text>
</comment>
<proteinExistence type="predicted"/>
<evidence type="ECO:0000256" key="3">
    <source>
        <dbReference type="ARBA" id="ARBA00022692"/>
    </source>
</evidence>
<dbReference type="PROSITE" id="PS50885">
    <property type="entry name" value="HAMP"/>
    <property type="match status" value="1"/>
</dbReference>
<name>A0ABP3W9K0_9BURK</name>
<dbReference type="InterPro" id="IPR003660">
    <property type="entry name" value="HAMP_dom"/>
</dbReference>
<evidence type="ECO:0000256" key="4">
    <source>
        <dbReference type="ARBA" id="ARBA00022989"/>
    </source>
</evidence>
<dbReference type="SMART" id="SM01079">
    <property type="entry name" value="CHASE"/>
    <property type="match status" value="1"/>
</dbReference>
<dbReference type="Pfam" id="PF00990">
    <property type="entry name" value="GGDEF"/>
    <property type="match status" value="1"/>
</dbReference>
<gene>
    <name evidence="11" type="ORF">GCM10009108_17720</name>
</gene>
<dbReference type="EMBL" id="BAAAEX010000010">
    <property type="protein sequence ID" value="GAA0779460.1"/>
    <property type="molecule type" value="Genomic_DNA"/>
</dbReference>
<organism evidence="11 12">
    <name type="scientific">Castellaniella ginsengisoli</name>
    <dbReference type="NCBI Taxonomy" id="546114"/>
    <lineage>
        <taxon>Bacteria</taxon>
        <taxon>Pseudomonadati</taxon>
        <taxon>Pseudomonadota</taxon>
        <taxon>Betaproteobacteria</taxon>
        <taxon>Burkholderiales</taxon>
        <taxon>Alcaligenaceae</taxon>
        <taxon>Castellaniella</taxon>
    </lineage>
</organism>
<evidence type="ECO:0000259" key="8">
    <source>
        <dbReference type="PROSITE" id="PS50839"/>
    </source>
</evidence>
<evidence type="ECO:0000256" key="1">
    <source>
        <dbReference type="ARBA" id="ARBA00004370"/>
    </source>
</evidence>
<evidence type="ECO:0000256" key="5">
    <source>
        <dbReference type="ARBA" id="ARBA00023136"/>
    </source>
</evidence>
<keyword evidence="3 7" id="KW-0812">Transmembrane</keyword>
<dbReference type="CDD" id="cd01949">
    <property type="entry name" value="GGDEF"/>
    <property type="match status" value="1"/>
</dbReference>
<dbReference type="PANTHER" id="PTHR45138:SF9">
    <property type="entry name" value="DIGUANYLATE CYCLASE DGCM-RELATED"/>
    <property type="match status" value="1"/>
</dbReference>
<dbReference type="PANTHER" id="PTHR45138">
    <property type="entry name" value="REGULATORY COMPONENTS OF SENSORY TRANSDUCTION SYSTEM"/>
    <property type="match status" value="1"/>
</dbReference>
<keyword evidence="4 7" id="KW-1133">Transmembrane helix</keyword>
<dbReference type="InterPro" id="IPR006189">
    <property type="entry name" value="CHASE_dom"/>
</dbReference>
<feature type="transmembrane region" description="Helical" evidence="7">
    <location>
        <begin position="259"/>
        <end position="278"/>
    </location>
</feature>
<evidence type="ECO:0000256" key="6">
    <source>
        <dbReference type="ARBA" id="ARBA00034247"/>
    </source>
</evidence>
<accession>A0ABP3W9K0</accession>
<evidence type="ECO:0000259" key="9">
    <source>
        <dbReference type="PROSITE" id="PS50885"/>
    </source>
</evidence>
<dbReference type="EC" id="2.7.7.65" evidence="2"/>
<evidence type="ECO:0000313" key="12">
    <source>
        <dbReference type="Proteomes" id="UP001500573"/>
    </source>
</evidence>
<dbReference type="InterPro" id="IPR043128">
    <property type="entry name" value="Rev_trsase/Diguanyl_cyclase"/>
</dbReference>
<dbReference type="InterPro" id="IPR042240">
    <property type="entry name" value="CHASE_sf"/>
</dbReference>
<dbReference type="PROSITE" id="PS50887">
    <property type="entry name" value="GGDEF"/>
    <property type="match status" value="1"/>
</dbReference>
<feature type="domain" description="GGDEF" evidence="10">
    <location>
        <begin position="763"/>
        <end position="899"/>
    </location>
</feature>
<dbReference type="InterPro" id="IPR050469">
    <property type="entry name" value="Diguanylate_Cyclase"/>
</dbReference>
<evidence type="ECO:0000256" key="7">
    <source>
        <dbReference type="SAM" id="Phobius"/>
    </source>
</evidence>
<feature type="transmembrane region" description="Helical" evidence="7">
    <location>
        <begin position="299"/>
        <end position="321"/>
    </location>
</feature>
<feature type="domain" description="CHASE" evidence="8">
    <location>
        <begin position="107"/>
        <end position="195"/>
    </location>
</feature>
<sequence length="909" mass="98801">MPEDWVKRTLSVVVLLLLGIAVVLGAERLDRARSDAQAMADVSRQLDDRALRLQADLRALQDLNGQLAGALAAEPGAEDGPFSRMAPRMAQERPDIRSIVFVRKLRIERVYPIAGNEPILGLDYSLRPQFMAKITHMIRHRVPVIDGSTRLVQTGRTGLIFRMPIFDAAQGDDRDYRGMTALTVDLEETLRRAGLLGAEAGFDVAIRSREAAQPLYGLFGDGRLFEQPHAAAVIELPDAVWELAAVPKKGLADDSARAWLIRGGGAAVTLVLVLAVLYRSGGWRCPRPGRRDGLASLRTLLLAATLAPMPLMVGLAGWLVFTASIEAVQDLERGQVDELADQLKNKVVDFFEVPRAAATFNVGQVQSGLVGLDQREALLRSFLLQLRQQPLLTLLSVGTAEGGYLAAGRPPTGAEHSLHVLQADPGDGGVLRVDRVGDDNRRSTSVAGSGSLRFDPRKQPWFESAVRTDTLGWYSAGRYAFHHQDNFFEGMGMGMSVALRGADGRLAGVLRADVALSQISRFLHAEMSRTGGIAFLAESGGALLASSGLEPVYRLEGDETRRVSADQSEAEGTRLLGARILQSGLSQGRQALSFEGRRFLARWQSIQLPDGPRLIIALALPESRYAEPAERALNRIGLLILGFWMVGVVTALLAAWWLSRPLLSLSRWAEALAEGAGHDSPSVRSPVREIVVLADALDRMASRQRSHARDLERQVAERTQALVEANQRLVGLSLTDGLTGLANRRHFDEVLAREGDRSRRERRPMSLLMLDVDWFKSYNDQYGHPAGDVVLCQVARVLLESVRRPGDLAARYGGEEFAVILPGLDVEAARNLAGQIRTRVEALAIPHAHGLSGRVTISIGVAEMDLDDAHAAETLVGQADAALYRAKDNGRNRVEAARAASAPLAAEPS</sequence>
<comment type="subcellular location">
    <subcellularLocation>
        <location evidence="1">Membrane</location>
    </subcellularLocation>
</comment>
<dbReference type="Pfam" id="PF03924">
    <property type="entry name" value="CHASE"/>
    <property type="match status" value="1"/>
</dbReference>
<evidence type="ECO:0000313" key="11">
    <source>
        <dbReference type="EMBL" id="GAA0779460.1"/>
    </source>
</evidence>
<dbReference type="SUPFAM" id="SSF55073">
    <property type="entry name" value="Nucleotide cyclase"/>
    <property type="match status" value="1"/>
</dbReference>